<comment type="subcellular location">
    <subcellularLocation>
        <location evidence="1">Cytoplasm</location>
    </subcellularLocation>
</comment>
<dbReference type="InterPro" id="IPR001557">
    <property type="entry name" value="L-lactate/malate_DH"/>
</dbReference>
<evidence type="ECO:0000313" key="10">
    <source>
        <dbReference type="Proteomes" id="UP000314985"/>
    </source>
</evidence>
<keyword evidence="3" id="KW-0520">NAD</keyword>
<evidence type="ECO:0000256" key="4">
    <source>
        <dbReference type="ARBA" id="ARBA00033729"/>
    </source>
</evidence>
<dbReference type="GO" id="GO:0019752">
    <property type="term" value="P:carboxylic acid metabolic process"/>
    <property type="evidence" value="ECO:0007669"/>
    <property type="project" value="InterPro"/>
</dbReference>
<dbReference type="Pfam" id="PF00056">
    <property type="entry name" value="Ldh_1_N"/>
    <property type="match status" value="1"/>
</dbReference>
<dbReference type="Ensembl" id="ENSSSCT00045056354.1">
    <property type="protein sequence ID" value="ENSSSCP00045039317.1"/>
    <property type="gene ID" value="ENSSSCG00045033007.1"/>
</dbReference>
<comment type="function">
    <text evidence="4">Interconverts simultaneously and stereospecifically pyruvate and lactate with concomitant interconversion of NADH and NAD(+).</text>
</comment>
<comment type="subunit">
    <text evidence="6">Homotetramer. Interacts with PTEN upstream reading frame protein MP31; the interaction leads to inhibition of mitochondrial lactate dehydrogenase activity, preventing conversion of lactate to pyruvate in mitochondria.</text>
</comment>
<dbReference type="Ensembl" id="ENSSSCT00055000630.1">
    <property type="protein sequence ID" value="ENSSSCP00055000434.1"/>
    <property type="gene ID" value="ENSSSCG00055000379.1"/>
</dbReference>
<evidence type="ECO:0000256" key="1">
    <source>
        <dbReference type="ARBA" id="ARBA00004496"/>
    </source>
</evidence>
<comment type="catalytic activity">
    <reaction evidence="7">
        <text>(S)-lactate + NAD(+) = pyruvate + NADH + H(+)</text>
        <dbReference type="Rhea" id="RHEA:23444"/>
        <dbReference type="ChEBI" id="CHEBI:15361"/>
        <dbReference type="ChEBI" id="CHEBI:15378"/>
        <dbReference type="ChEBI" id="CHEBI:16651"/>
        <dbReference type="ChEBI" id="CHEBI:57540"/>
        <dbReference type="ChEBI" id="CHEBI:57945"/>
        <dbReference type="EC" id="1.1.1.27"/>
    </reaction>
    <physiologicalReaction direction="left-to-right" evidence="7">
        <dbReference type="Rhea" id="RHEA:23445"/>
    </physiologicalReaction>
    <physiologicalReaction direction="right-to-left" evidence="7">
        <dbReference type="Rhea" id="RHEA:23446"/>
    </physiologicalReaction>
</comment>
<dbReference type="PRINTS" id="PR00086">
    <property type="entry name" value="LLDHDRGNASE"/>
</dbReference>
<dbReference type="Proteomes" id="UP000694724">
    <property type="component" value="Unplaced"/>
</dbReference>
<dbReference type="InterPro" id="IPR036291">
    <property type="entry name" value="NAD(P)-bd_dom_sf"/>
</dbReference>
<evidence type="ECO:0000313" key="9">
    <source>
        <dbReference type="Ensembl" id="ENSSSCP00070013290.1"/>
    </source>
</evidence>
<dbReference type="Gene3D" id="3.40.50.720">
    <property type="entry name" value="NAD(P)-binding Rossmann-like Domain"/>
    <property type="match status" value="1"/>
</dbReference>
<evidence type="ECO:0000256" key="3">
    <source>
        <dbReference type="ARBA" id="ARBA00023027"/>
    </source>
</evidence>
<organism evidence="9 10">
    <name type="scientific">Sus scrofa</name>
    <name type="common">Pig</name>
    <dbReference type="NCBI Taxonomy" id="9823"/>
    <lineage>
        <taxon>Eukaryota</taxon>
        <taxon>Metazoa</taxon>
        <taxon>Chordata</taxon>
        <taxon>Craniata</taxon>
        <taxon>Vertebrata</taxon>
        <taxon>Euteleostomi</taxon>
        <taxon>Mammalia</taxon>
        <taxon>Eutheria</taxon>
        <taxon>Laurasiatheria</taxon>
        <taxon>Artiodactyla</taxon>
        <taxon>Suina</taxon>
        <taxon>Suidae</taxon>
        <taxon>Sus</taxon>
    </lineage>
</organism>
<dbReference type="GO" id="GO:0005737">
    <property type="term" value="C:cytoplasm"/>
    <property type="evidence" value="ECO:0007669"/>
    <property type="project" value="UniProtKB-SubCell"/>
</dbReference>
<dbReference type="AlphaFoldDB" id="A0A4X1TCR2"/>
<dbReference type="GO" id="GO:0004459">
    <property type="term" value="F:L-lactate dehydrogenase (NAD+) activity"/>
    <property type="evidence" value="ECO:0007669"/>
    <property type="project" value="UniProtKB-EC"/>
</dbReference>
<dbReference type="SUPFAM" id="SSF51735">
    <property type="entry name" value="NAD(P)-binding Rossmann-fold domains"/>
    <property type="match status" value="1"/>
</dbReference>
<evidence type="ECO:0000256" key="2">
    <source>
        <dbReference type="ARBA" id="ARBA00022490"/>
    </source>
</evidence>
<protein>
    <recommendedName>
        <fullName evidence="5">L-lactate dehydrogenase B chain</fullName>
    </recommendedName>
</protein>
<evidence type="ECO:0000256" key="7">
    <source>
        <dbReference type="ARBA" id="ARBA00048275"/>
    </source>
</evidence>
<name>A0A4X1TCR2_PIG</name>
<accession>A0A4X1TCR2</accession>
<evidence type="ECO:0000256" key="6">
    <source>
        <dbReference type="ARBA" id="ARBA00046635"/>
    </source>
</evidence>
<dbReference type="InterPro" id="IPR001236">
    <property type="entry name" value="Lactate/malate_DH_N"/>
</dbReference>
<dbReference type="Proteomes" id="UP000314985">
    <property type="component" value="Chromosome 4"/>
</dbReference>
<dbReference type="PANTHER" id="PTHR43128:SF2">
    <property type="entry name" value="L-LACTATE DEHYDROGENASE B CHAIN"/>
    <property type="match status" value="1"/>
</dbReference>
<reference evidence="9" key="2">
    <citation type="submission" date="2025-05" db="UniProtKB">
        <authorList>
            <consortium name="Ensembl"/>
        </authorList>
    </citation>
    <scope>IDENTIFICATION</scope>
</reference>
<feature type="domain" description="Lactate/malate dehydrogenase N-terminal" evidence="8">
    <location>
        <begin position="23"/>
        <end position="97"/>
    </location>
</feature>
<proteinExistence type="predicted"/>
<dbReference type="Ensembl" id="ENSSSCT00070016058.1">
    <property type="protein sequence ID" value="ENSSSCP00070013290.1"/>
    <property type="gene ID" value="ENSSSCG00070008328.1"/>
</dbReference>
<reference evidence="9 10" key="1">
    <citation type="submission" date="2017-08" db="EMBL/GenBank/DDBJ databases">
        <title>USMARCv1.0.</title>
        <authorList>
            <person name="Hannum G.I."/>
            <person name="Koren S."/>
            <person name="Schroeder S.G."/>
            <person name="Chin S.C."/>
            <person name="Nonneman D.J."/>
            <person name="Becker S.A."/>
            <person name="Rosen B.D."/>
            <person name="Bickhart D.M."/>
            <person name="Putnam N.H."/>
            <person name="Green R.E."/>
            <person name="Tuggle C.K."/>
            <person name="Liu H."/>
            <person name="Rohrer G.A."/>
            <person name="Warr A."/>
            <person name="Hall R."/>
            <person name="Kim K."/>
            <person name="Hume D.A."/>
            <person name="Talbot R."/>
            <person name="Chow W."/>
            <person name="Howe K."/>
            <person name="Schwartz A.S."/>
            <person name="Watson M."/>
            <person name="Archibald A.L."/>
            <person name="Phillippy A.M."/>
            <person name="Smith T.P.L."/>
        </authorList>
    </citation>
    <scope>NUCLEOTIDE SEQUENCE [LARGE SCALE GENOMIC DNA]</scope>
</reference>
<dbReference type="PANTHER" id="PTHR43128">
    <property type="entry name" value="L-2-HYDROXYCARBOXYLATE DEHYDROGENASE (NAD(P)(+))"/>
    <property type="match status" value="1"/>
</dbReference>
<evidence type="ECO:0000256" key="5">
    <source>
        <dbReference type="ARBA" id="ARBA00040583"/>
    </source>
</evidence>
<dbReference type="Proteomes" id="UP000694728">
    <property type="component" value="Unplaced"/>
</dbReference>
<keyword evidence="2" id="KW-0963">Cytoplasm</keyword>
<sequence length="146" mass="16244">MVTLKEKPLALGAEEEARVLNNKIIVTGIERVGVACVFSILGKSLADELALADVLEEKLKVAMMPLQHESLCLQTPRFVADTECSVTARGKIVTIAGVSLQELNPEMRTQQWGKTGRKCVRWWLKVPVKSPPGLLHGMWLISWNPW</sequence>
<evidence type="ECO:0000259" key="8">
    <source>
        <dbReference type="Pfam" id="PF00056"/>
    </source>
</evidence>